<keyword evidence="10" id="KW-1185">Reference proteome</keyword>
<dbReference type="GO" id="GO:0005525">
    <property type="term" value="F:GTP binding"/>
    <property type="evidence" value="ECO:0007669"/>
    <property type="project" value="UniProtKB-KW"/>
</dbReference>
<dbReference type="RefSeq" id="XP_021870300.1">
    <property type="nucleotide sequence ID" value="XM_022016333.1"/>
</dbReference>
<keyword evidence="8" id="KW-0636">Prenylation</keyword>
<dbReference type="SMART" id="SM00175">
    <property type="entry name" value="RAB"/>
    <property type="match status" value="1"/>
</dbReference>
<keyword evidence="7" id="KW-0449">Lipoprotein</keyword>
<keyword evidence="5" id="KW-0342">GTP-binding</keyword>
<dbReference type="InterPro" id="IPR003578">
    <property type="entry name" value="Small_GTPase_Rho"/>
</dbReference>
<evidence type="ECO:0000256" key="6">
    <source>
        <dbReference type="ARBA" id="ARBA00023136"/>
    </source>
</evidence>
<dbReference type="EMBL" id="NBSH01000009">
    <property type="protein sequence ID" value="ORX36171.1"/>
    <property type="molecule type" value="Genomic_DNA"/>
</dbReference>
<dbReference type="GeneID" id="33558142"/>
<sequence length="219" mass="23631">MSGSPSRAIRRKLVIVGDGAAGKTSLLNVFAIGHFPEAYEPTVFDNYVTEIELDGKPIQLALWDTAGQEEYERLRPLSYSKAHVILIAFAVDSPDSLDNVIQKWIEEVRSICGKAIPVILVGCKTDLREKAMTNGTYNAEKFVDTASGQRIANSIGAKAYHETSSLMNLGVDTVFEAATRAAVLVRDQGHGGVGAAYDKDGNDYTKEEKGGVGKCCVIC</sequence>
<evidence type="ECO:0000313" key="10">
    <source>
        <dbReference type="Proteomes" id="UP000193218"/>
    </source>
</evidence>
<dbReference type="PANTHER" id="PTHR24072">
    <property type="entry name" value="RHO FAMILY GTPASE"/>
    <property type="match status" value="1"/>
</dbReference>
<dbReference type="Pfam" id="PF00071">
    <property type="entry name" value="Ras"/>
    <property type="match status" value="1"/>
</dbReference>
<name>A0A1Y1UDQ6_9TREE</name>
<keyword evidence="6" id="KW-0472">Membrane</keyword>
<protein>
    <submittedName>
        <fullName evidence="9">Ras family-domain-containing protein</fullName>
    </submittedName>
</protein>
<evidence type="ECO:0000256" key="5">
    <source>
        <dbReference type="ARBA" id="ARBA00023134"/>
    </source>
</evidence>
<keyword evidence="4" id="KW-0547">Nucleotide-binding</keyword>
<proteinExistence type="predicted"/>
<dbReference type="NCBIfam" id="TIGR00231">
    <property type="entry name" value="small_GTP"/>
    <property type="match status" value="1"/>
</dbReference>
<dbReference type="OrthoDB" id="8830751at2759"/>
<dbReference type="PROSITE" id="PS51421">
    <property type="entry name" value="RAS"/>
    <property type="match status" value="1"/>
</dbReference>
<evidence type="ECO:0000256" key="1">
    <source>
        <dbReference type="ARBA" id="ARBA00004193"/>
    </source>
</evidence>
<keyword evidence="2" id="KW-1003">Cell membrane</keyword>
<dbReference type="AlphaFoldDB" id="A0A1Y1UDQ6"/>
<reference evidence="9 10" key="1">
    <citation type="submission" date="2017-03" db="EMBL/GenBank/DDBJ databases">
        <title>Widespread Adenine N6-methylation of Active Genes in Fungi.</title>
        <authorList>
            <consortium name="DOE Joint Genome Institute"/>
            <person name="Mondo S.J."/>
            <person name="Dannebaum R.O."/>
            <person name="Kuo R.C."/>
            <person name="Louie K.B."/>
            <person name="Bewick A.J."/>
            <person name="Labutti K."/>
            <person name="Haridas S."/>
            <person name="Kuo A."/>
            <person name="Salamov A."/>
            <person name="Ahrendt S.R."/>
            <person name="Lau R."/>
            <person name="Bowen B.P."/>
            <person name="Lipzen A."/>
            <person name="Sullivan W."/>
            <person name="Andreopoulos W.B."/>
            <person name="Clum A."/>
            <person name="Lindquist E."/>
            <person name="Daum C."/>
            <person name="Northen T.R."/>
            <person name="Ramamoorthy G."/>
            <person name="Schmitz R.J."/>
            <person name="Gryganskyi A."/>
            <person name="Culley D."/>
            <person name="Magnuson J."/>
            <person name="James T.Y."/>
            <person name="O'Malley M.A."/>
            <person name="Stajich J.E."/>
            <person name="Spatafora J.W."/>
            <person name="Visel A."/>
            <person name="Grigoriev I.V."/>
        </authorList>
    </citation>
    <scope>NUCLEOTIDE SEQUENCE [LARGE SCALE GENOMIC DNA]</scope>
    <source>
        <strain evidence="9 10">NRRL Y-17943</strain>
    </source>
</reference>
<dbReference type="GO" id="GO:0007163">
    <property type="term" value="P:establishment or maintenance of cell polarity"/>
    <property type="evidence" value="ECO:0007669"/>
    <property type="project" value="UniProtKB-ARBA"/>
</dbReference>
<dbReference type="Proteomes" id="UP000193218">
    <property type="component" value="Unassembled WGS sequence"/>
</dbReference>
<dbReference type="SUPFAM" id="SSF52540">
    <property type="entry name" value="P-loop containing nucleoside triphosphate hydrolases"/>
    <property type="match status" value="1"/>
</dbReference>
<dbReference type="FunFam" id="3.40.50.300:FF:000573">
    <property type="entry name" value="RHO family GTPase Rho2"/>
    <property type="match status" value="1"/>
</dbReference>
<dbReference type="GO" id="GO:0005886">
    <property type="term" value="C:plasma membrane"/>
    <property type="evidence" value="ECO:0007669"/>
    <property type="project" value="UniProtKB-SubCell"/>
</dbReference>
<dbReference type="GO" id="GO:0007264">
    <property type="term" value="P:small GTPase-mediated signal transduction"/>
    <property type="evidence" value="ECO:0007669"/>
    <property type="project" value="InterPro"/>
</dbReference>
<dbReference type="SMART" id="SM00174">
    <property type="entry name" value="RHO"/>
    <property type="match status" value="1"/>
</dbReference>
<dbReference type="PROSITE" id="PS51419">
    <property type="entry name" value="RAB"/>
    <property type="match status" value="1"/>
</dbReference>
<evidence type="ECO:0000256" key="3">
    <source>
        <dbReference type="ARBA" id="ARBA00022481"/>
    </source>
</evidence>
<organism evidence="9 10">
    <name type="scientific">Kockovaella imperatae</name>
    <dbReference type="NCBI Taxonomy" id="4999"/>
    <lineage>
        <taxon>Eukaryota</taxon>
        <taxon>Fungi</taxon>
        <taxon>Dikarya</taxon>
        <taxon>Basidiomycota</taxon>
        <taxon>Agaricomycotina</taxon>
        <taxon>Tremellomycetes</taxon>
        <taxon>Tremellales</taxon>
        <taxon>Cuniculitremaceae</taxon>
        <taxon>Kockovaella</taxon>
    </lineage>
</organism>
<dbReference type="PRINTS" id="PR00449">
    <property type="entry name" value="RASTRNSFRMNG"/>
</dbReference>
<dbReference type="InterPro" id="IPR005225">
    <property type="entry name" value="Small_GTP-bd"/>
</dbReference>
<dbReference type="InterPro" id="IPR001806">
    <property type="entry name" value="Small_GTPase"/>
</dbReference>
<evidence type="ECO:0000256" key="4">
    <source>
        <dbReference type="ARBA" id="ARBA00022741"/>
    </source>
</evidence>
<accession>A0A1Y1UDQ6</accession>
<comment type="subcellular location">
    <subcellularLocation>
        <location evidence="1">Cell membrane</location>
        <topology evidence="1">Lipid-anchor</topology>
    </subcellularLocation>
</comment>
<dbReference type="SMART" id="SM00173">
    <property type="entry name" value="RAS"/>
    <property type="match status" value="1"/>
</dbReference>
<evidence type="ECO:0000256" key="8">
    <source>
        <dbReference type="ARBA" id="ARBA00023289"/>
    </source>
</evidence>
<dbReference type="STRING" id="4999.A0A1Y1UDQ6"/>
<keyword evidence="3" id="KW-0488">Methylation</keyword>
<evidence type="ECO:0000256" key="2">
    <source>
        <dbReference type="ARBA" id="ARBA00022475"/>
    </source>
</evidence>
<gene>
    <name evidence="9" type="ORF">BD324DRAFT_630456</name>
</gene>
<evidence type="ECO:0000313" key="9">
    <source>
        <dbReference type="EMBL" id="ORX36171.1"/>
    </source>
</evidence>
<dbReference type="PROSITE" id="PS51420">
    <property type="entry name" value="RHO"/>
    <property type="match status" value="1"/>
</dbReference>
<dbReference type="InterPro" id="IPR027417">
    <property type="entry name" value="P-loop_NTPase"/>
</dbReference>
<dbReference type="GO" id="GO:0003924">
    <property type="term" value="F:GTPase activity"/>
    <property type="evidence" value="ECO:0007669"/>
    <property type="project" value="InterPro"/>
</dbReference>
<dbReference type="InParanoid" id="A0A1Y1UDQ6"/>
<evidence type="ECO:0000256" key="7">
    <source>
        <dbReference type="ARBA" id="ARBA00023288"/>
    </source>
</evidence>
<comment type="caution">
    <text evidence="9">The sequence shown here is derived from an EMBL/GenBank/DDBJ whole genome shotgun (WGS) entry which is preliminary data.</text>
</comment>
<dbReference type="Gene3D" id="3.40.50.300">
    <property type="entry name" value="P-loop containing nucleotide triphosphate hydrolases"/>
    <property type="match status" value="1"/>
</dbReference>